<dbReference type="InterPro" id="IPR012783">
    <property type="entry name" value="Znf_C4_TraR"/>
</dbReference>
<organism evidence="6 7">
    <name type="scientific">Rouxiella silvae</name>
    <dbReference type="NCBI Taxonomy" id="1646373"/>
    <lineage>
        <taxon>Bacteria</taxon>
        <taxon>Pseudomonadati</taxon>
        <taxon>Pseudomonadota</taxon>
        <taxon>Gammaproteobacteria</taxon>
        <taxon>Enterobacterales</taxon>
        <taxon>Yersiniaceae</taxon>
        <taxon>Rouxiella</taxon>
    </lineage>
</organism>
<feature type="zinc finger region" description="dksA C4-type" evidence="4">
    <location>
        <begin position="35"/>
        <end position="59"/>
    </location>
</feature>
<evidence type="ECO:0000256" key="3">
    <source>
        <dbReference type="ARBA" id="ARBA00022833"/>
    </source>
</evidence>
<evidence type="ECO:0000256" key="4">
    <source>
        <dbReference type="PROSITE-ProRule" id="PRU00510"/>
    </source>
</evidence>
<evidence type="ECO:0000313" key="7">
    <source>
        <dbReference type="Proteomes" id="UP000705283"/>
    </source>
</evidence>
<reference evidence="6" key="1">
    <citation type="submission" date="2020-11" db="EMBL/GenBank/DDBJ databases">
        <authorList>
            <person name="Lee S.D."/>
        </authorList>
    </citation>
    <scope>NUCLEOTIDE SEQUENCE</scope>
    <source>
        <strain evidence="6">SAP-2</strain>
    </source>
</reference>
<dbReference type="AlphaFoldDB" id="A0AA40X006"/>
<dbReference type="Pfam" id="PF01258">
    <property type="entry name" value="zf-dskA_traR"/>
    <property type="match status" value="1"/>
</dbReference>
<dbReference type="Gene3D" id="1.20.120.910">
    <property type="entry name" value="DksA, coiled-coil domain"/>
    <property type="match status" value="1"/>
</dbReference>
<feature type="domain" description="Zinc finger DksA/TraR C4-type" evidence="5">
    <location>
        <begin position="35"/>
        <end position="62"/>
    </location>
</feature>
<dbReference type="GO" id="GO:1900378">
    <property type="term" value="P:positive regulation of secondary metabolite biosynthetic process"/>
    <property type="evidence" value="ECO:0007669"/>
    <property type="project" value="TreeGrafter"/>
</dbReference>
<gene>
    <name evidence="6" type="ORF">ITX54_05985</name>
</gene>
<comment type="caution">
    <text evidence="6">The sequence shown here is derived from an EMBL/GenBank/DDBJ whole genome shotgun (WGS) entry which is preliminary data.</text>
</comment>
<sequence length="75" mass="8491">MSDAMDLEQARQAEVLERQIKAATVKPDIPSAFFCEDCEVTIPERRRAALFGVTRCVDCQDIEDKKSKHRVGLHS</sequence>
<dbReference type="PANTHER" id="PTHR38777">
    <property type="entry name" value="FELS-2 PROPHAGE PROTEIN"/>
    <property type="match status" value="1"/>
</dbReference>
<dbReference type="RefSeq" id="WP_194977669.1">
    <property type="nucleotide sequence ID" value="NZ_JADMKS010000002.1"/>
</dbReference>
<keyword evidence="2" id="KW-0863">Zinc-finger</keyword>
<accession>A0AA40X006</accession>
<dbReference type="NCBIfam" id="TIGR02419">
    <property type="entry name" value="C4_traR_proteo"/>
    <property type="match status" value="1"/>
</dbReference>
<name>A0AA40X006_9GAMM</name>
<evidence type="ECO:0000313" key="6">
    <source>
        <dbReference type="EMBL" id="MBF6636213.1"/>
    </source>
</evidence>
<proteinExistence type="predicted"/>
<dbReference type="PANTHER" id="PTHR38777:SF1">
    <property type="entry name" value="DNAK SUPPRESSOR PROTEIN"/>
    <property type="match status" value="1"/>
</dbReference>
<evidence type="ECO:0000259" key="5">
    <source>
        <dbReference type="Pfam" id="PF01258"/>
    </source>
</evidence>
<keyword evidence="3" id="KW-0862">Zinc</keyword>
<evidence type="ECO:0000256" key="1">
    <source>
        <dbReference type="ARBA" id="ARBA00022723"/>
    </source>
</evidence>
<evidence type="ECO:0000256" key="2">
    <source>
        <dbReference type="ARBA" id="ARBA00022771"/>
    </source>
</evidence>
<dbReference type="InterPro" id="IPR000962">
    <property type="entry name" value="Znf_DskA_TraR"/>
</dbReference>
<keyword evidence="1" id="KW-0479">Metal-binding</keyword>
<dbReference type="Proteomes" id="UP000705283">
    <property type="component" value="Unassembled WGS sequence"/>
</dbReference>
<dbReference type="EMBL" id="JADMKS010000002">
    <property type="protein sequence ID" value="MBF6636213.1"/>
    <property type="molecule type" value="Genomic_DNA"/>
</dbReference>
<dbReference type="GO" id="GO:0008270">
    <property type="term" value="F:zinc ion binding"/>
    <property type="evidence" value="ECO:0007669"/>
    <property type="project" value="UniProtKB-KW"/>
</dbReference>
<dbReference type="SUPFAM" id="SSF57716">
    <property type="entry name" value="Glucocorticoid receptor-like (DNA-binding domain)"/>
    <property type="match status" value="1"/>
</dbReference>
<dbReference type="PROSITE" id="PS51128">
    <property type="entry name" value="ZF_DKSA_2"/>
    <property type="match status" value="1"/>
</dbReference>
<reference evidence="6" key="2">
    <citation type="submission" date="2022-09" db="EMBL/GenBank/DDBJ databases">
        <title>Rouxiella aceris sp. nov., isolated from tree sap and emended description of the genus Rhouxiella.</title>
        <authorList>
            <person name="Kim I.S."/>
        </authorList>
    </citation>
    <scope>NUCLEOTIDE SEQUENCE</scope>
    <source>
        <strain evidence="6">SAP-2</strain>
    </source>
</reference>
<protein>
    <submittedName>
        <fullName evidence="6">TraR/DksA C4-type zinc finger protein</fullName>
    </submittedName>
</protein>